<dbReference type="Proteomes" id="UP000188605">
    <property type="component" value="Unassembled WGS sequence"/>
</dbReference>
<evidence type="ECO:0000313" key="1">
    <source>
        <dbReference type="EMBL" id="ONI38736.1"/>
    </source>
</evidence>
<reference evidence="1" key="1">
    <citation type="submission" date="2016-08" db="EMBL/GenBank/DDBJ databases">
        <authorList>
            <person name="Ngugi D.K."/>
            <person name="Miyake S."/>
            <person name="Stingl U."/>
        </authorList>
    </citation>
    <scope>NUCLEOTIDE SEQUENCE</scope>
    <source>
        <strain evidence="1">SCG-B11WGA-EpuloA1</strain>
    </source>
</reference>
<accession>A0ACC8X9K7</accession>
<protein>
    <submittedName>
        <fullName evidence="1">Uroporphyrinogen decarboxylase</fullName>
    </submittedName>
</protein>
<dbReference type="EMBL" id="LJDB01000080">
    <property type="protein sequence ID" value="ONI38736.1"/>
    <property type="molecule type" value="Genomic_DNA"/>
</dbReference>
<keyword evidence="2" id="KW-1185">Reference proteome</keyword>
<gene>
    <name evidence="1" type="ORF">AN396_10160</name>
</gene>
<sequence length="363" mass="40355">MSLIEDIKIEYYKLPLKGNLVDALHGRHDFFEVIIANVLTEDGINGVGYTYTGGIGGVAIAKMLEFDLVPKMLGKEIENLSALNLYMNNAIHYVARGGIASFAISALDIACWDVWLKEQNKSLADAFGTRQPHVKTYHGGIDLMLSEYELLHSIEEKLLEGHTAIKIKVGKSNMQEDISRVKAVRNLIGKDAWFAVDANMVMSVEQAIKFANAIEQYDIAWFEEPTNPDKYYDYAEIAKNTSIPIAMGENLHTHYEHELALDIGNVKEIIPDCSNVCGISGFFEVAKLAKDRGLKVNSHGMQELHLNVLGAVDNAGYVEAHSFPIWEYANEPLLVRNGLFTPSFNAGTGVSFNLELLNKANRF</sequence>
<evidence type="ECO:0000313" key="2">
    <source>
        <dbReference type="Proteomes" id="UP000188605"/>
    </source>
</evidence>
<comment type="caution">
    <text evidence="1">The sequence shown here is derived from an EMBL/GenBank/DDBJ whole genome shotgun (WGS) entry which is preliminary data.</text>
</comment>
<organism evidence="1 2">
    <name type="scientific">Candidatus Epulonipiscium fishelsonii</name>
    <dbReference type="NCBI Taxonomy" id="77094"/>
    <lineage>
        <taxon>Bacteria</taxon>
        <taxon>Bacillati</taxon>
        <taxon>Bacillota</taxon>
        <taxon>Clostridia</taxon>
        <taxon>Lachnospirales</taxon>
        <taxon>Lachnospiraceae</taxon>
        <taxon>Candidatus Epulonipiscium</taxon>
    </lineage>
</organism>
<name>A0ACC8X9K7_9FIRM</name>
<proteinExistence type="predicted"/>